<sequence>MKKNIFLLILFSATLLCYGQDDKIYTPTNWNTKVSFNTSSLKGYGMHIGLEYPFRKVEVTKIKKSSKQKQILKNNYITGNVSFYNQNNYHTNLYMTVGYTKRRIGHKGFFQEFSIETGYSRTFLAGKTYSVDNTGVITEVSNPGYNYFLLNIGGGLGYDFSKRKPSIPLSVFVELNVNLLTPYSSKSMYKPTLEIGVIYRLPILSTDTRTIKKTK</sequence>
<proteinExistence type="predicted"/>
<reference evidence="1" key="1">
    <citation type="submission" date="2021-08" db="EMBL/GenBank/DDBJ databases">
        <title>Novel anaerobic bacterium isolated from sea squirt in East Sea, Republic of Korea.</title>
        <authorList>
            <person name="Nguyen T.H."/>
            <person name="Li Z."/>
            <person name="Lee Y.-J."/>
            <person name="Ko J."/>
            <person name="Kim S.-G."/>
        </authorList>
    </citation>
    <scope>NUCLEOTIDE SEQUENCE</scope>
    <source>
        <strain evidence="1">KCTC 25031</strain>
    </source>
</reference>
<keyword evidence="2" id="KW-1185">Reference proteome</keyword>
<gene>
    <name evidence="1" type="ORF">K4L44_08970</name>
</gene>
<evidence type="ECO:0000313" key="2">
    <source>
        <dbReference type="Proteomes" id="UP000826212"/>
    </source>
</evidence>
<dbReference type="EMBL" id="CP081303">
    <property type="protein sequence ID" value="QZE12720.1"/>
    <property type="molecule type" value="Genomic_DNA"/>
</dbReference>
<accession>A0AC61NEZ3</accession>
<name>A0AC61NEZ3_9BACT</name>
<protein>
    <submittedName>
        <fullName evidence="1">Uncharacterized protein</fullName>
    </submittedName>
</protein>
<evidence type="ECO:0000313" key="1">
    <source>
        <dbReference type="EMBL" id="QZE12720.1"/>
    </source>
</evidence>
<dbReference type="Proteomes" id="UP000826212">
    <property type="component" value="Chromosome"/>
</dbReference>
<organism evidence="1 2">
    <name type="scientific">Halosquirtibacter laminarini</name>
    <dbReference type="NCBI Taxonomy" id="3374600"/>
    <lineage>
        <taxon>Bacteria</taxon>
        <taxon>Pseudomonadati</taxon>
        <taxon>Bacteroidota</taxon>
        <taxon>Bacteroidia</taxon>
        <taxon>Marinilabiliales</taxon>
        <taxon>Prolixibacteraceae</taxon>
        <taxon>Halosquirtibacter</taxon>
    </lineage>
</organism>